<organism evidence="3 4">
    <name type="scientific">Setaria italica</name>
    <name type="common">Foxtail millet</name>
    <name type="synonym">Panicum italicum</name>
    <dbReference type="NCBI Taxonomy" id="4555"/>
    <lineage>
        <taxon>Eukaryota</taxon>
        <taxon>Viridiplantae</taxon>
        <taxon>Streptophyta</taxon>
        <taxon>Embryophyta</taxon>
        <taxon>Tracheophyta</taxon>
        <taxon>Spermatophyta</taxon>
        <taxon>Magnoliopsida</taxon>
        <taxon>Liliopsida</taxon>
        <taxon>Poales</taxon>
        <taxon>Poaceae</taxon>
        <taxon>PACMAD clade</taxon>
        <taxon>Panicoideae</taxon>
        <taxon>Panicodae</taxon>
        <taxon>Paniceae</taxon>
        <taxon>Cenchrinae</taxon>
        <taxon>Setaria</taxon>
    </lineage>
</organism>
<dbReference type="InterPro" id="IPR044824">
    <property type="entry name" value="MAIN-like"/>
</dbReference>
<feature type="region of interest" description="Disordered" evidence="1">
    <location>
        <begin position="875"/>
        <end position="927"/>
    </location>
</feature>
<proteinExistence type="predicted"/>
<feature type="compositionally biased region" description="Polar residues" evidence="1">
    <location>
        <begin position="876"/>
        <end position="885"/>
    </location>
</feature>
<evidence type="ECO:0000313" key="4">
    <source>
        <dbReference type="Proteomes" id="UP000004995"/>
    </source>
</evidence>
<sequence>MDRLVRFFDGGIVKQNRELENMNESVEFFEGPSSFTDLVDRAMSKYGCRVDEMILRGRFDCGKARAHYVVVEIVRMPGPNVVLRDEVAVVNRNGTQELEILQHVLGETKSAFDLAIANDDFPNDTFERDEANIDDGDVSMGSEDSEFEEDRVVGAEAEEESPSQSGGHKNEDEELEYEEDGPQFDTATVHDNELRLLKERNAKLPFVPNDKDISMVHKAICESSMVNSEGIPFGESPVIKKGMKFKSLEEVKFFLADYAVRLHNLSGIGLNYESPLYMSPLYSREYTIRIWESNFQPYLDPSQWTPYEGVGYVPNPNLMRNKVGRRQNKCLRGDMDVSQGRLSADYGTENLTPRNLGMAAPAYPLLEATYDLQHRAYHLADLHELLLCFLKYLWDERYAHYLQRAGFLDIVVQVVAGVPPMDGPLLTAMVDRWCPEIHTFHLPFGEMTITMQDITMILGLPLEGHPVTGIIQNENWHDMVAKHIGIRPPEPEDRDNSKKTSGVSSAWLREHFNVCPHGANDEVVQRYARVWLWHFVSTFLLPDAAGNMVSWMVLPILGQDWDNIRLYSRCVRPSDALRGIQMLEGVHKHCKSGFGNECPWVDLPLSQIVFSPMCYRDRELWRCTTPMILYYVIEFHMPHRVMQQFGRMQPIDRRKRYKENDWRLKHAQYLIQWENRQRCDPENGPYWRAGPNNEYIRWYCASTRTKVKPSWSNVPIEDAPSDSSDDIADVYDTVTRYGTQPEHAPLYDYMGQQLARLTNEAGMVMDSQRYKHNQVCTDARTTFAMAMRMNCMSTTNVHHGSNGQGTSLGSWWTPLATPPRNASPSTAAGTSRRSRGKAPASPQASEDSEGNQSKDDDPTYGEELEMSGMLDAPLVTQMQEESSQEPAACTRMPCRRHSRDHTNIGSANVLPMHPRRERRSRDPFSPP</sequence>
<evidence type="ECO:0000313" key="3">
    <source>
        <dbReference type="EnsemblPlants" id="KQL15292"/>
    </source>
</evidence>
<protein>
    <recommendedName>
        <fullName evidence="2">Aminotransferase-like plant mobile domain-containing protein</fullName>
    </recommendedName>
</protein>
<dbReference type="AlphaFoldDB" id="K3ZD80"/>
<feature type="region of interest" description="Disordered" evidence="1">
    <location>
        <begin position="123"/>
        <end position="180"/>
    </location>
</feature>
<dbReference type="PANTHER" id="PTHR46033:SF82">
    <property type="entry name" value="AMINOTRANSFERASE-LIKE PLANT MOBILE DOMAIN-CONTAINING PROTEIN"/>
    <property type="match status" value="1"/>
</dbReference>
<dbReference type="EMBL" id="AGNK02001682">
    <property type="status" value="NOT_ANNOTATED_CDS"/>
    <property type="molecule type" value="Genomic_DNA"/>
</dbReference>
<dbReference type="EnsemblPlants" id="KQL15292">
    <property type="protein sequence ID" value="KQL15292"/>
    <property type="gene ID" value="SETIT_024514mg"/>
</dbReference>
<dbReference type="PANTHER" id="PTHR46033">
    <property type="entry name" value="PROTEIN MAIN-LIKE 2"/>
    <property type="match status" value="1"/>
</dbReference>
<dbReference type="Gramene" id="KQL15292">
    <property type="protein sequence ID" value="KQL15292"/>
    <property type="gene ID" value="SETIT_024514mg"/>
</dbReference>
<dbReference type="GO" id="GO:0010073">
    <property type="term" value="P:meristem maintenance"/>
    <property type="evidence" value="ECO:0007669"/>
    <property type="project" value="InterPro"/>
</dbReference>
<dbReference type="InParanoid" id="K3ZD80"/>
<feature type="compositionally biased region" description="Polar residues" evidence="1">
    <location>
        <begin position="820"/>
        <end position="831"/>
    </location>
</feature>
<reference evidence="3" key="2">
    <citation type="submission" date="2018-08" db="UniProtKB">
        <authorList>
            <consortium name="EnsemblPlants"/>
        </authorList>
    </citation>
    <scope>IDENTIFICATION</scope>
    <source>
        <strain evidence="3">Yugu1</strain>
    </source>
</reference>
<reference evidence="4" key="1">
    <citation type="journal article" date="2012" name="Nat. Biotechnol.">
        <title>Reference genome sequence of the model plant Setaria.</title>
        <authorList>
            <person name="Bennetzen J.L."/>
            <person name="Schmutz J."/>
            <person name="Wang H."/>
            <person name="Percifield R."/>
            <person name="Hawkins J."/>
            <person name="Pontaroli A.C."/>
            <person name="Estep M."/>
            <person name="Feng L."/>
            <person name="Vaughn J.N."/>
            <person name="Grimwood J."/>
            <person name="Jenkins J."/>
            <person name="Barry K."/>
            <person name="Lindquist E."/>
            <person name="Hellsten U."/>
            <person name="Deshpande S."/>
            <person name="Wang X."/>
            <person name="Wu X."/>
            <person name="Mitros T."/>
            <person name="Triplett J."/>
            <person name="Yang X."/>
            <person name="Ye C.Y."/>
            <person name="Mauro-Herrera M."/>
            <person name="Wang L."/>
            <person name="Li P."/>
            <person name="Sharma M."/>
            <person name="Sharma R."/>
            <person name="Ronald P.C."/>
            <person name="Panaud O."/>
            <person name="Kellogg E.A."/>
            <person name="Brutnell T.P."/>
            <person name="Doust A.N."/>
            <person name="Tuskan G.A."/>
            <person name="Rokhsar D."/>
            <person name="Devos K.M."/>
        </authorList>
    </citation>
    <scope>NUCLEOTIDE SEQUENCE [LARGE SCALE GENOMIC DNA]</scope>
    <source>
        <strain evidence="4">cv. Yugu1</strain>
    </source>
</reference>
<dbReference type="InterPro" id="IPR019557">
    <property type="entry name" value="AminoTfrase-like_pln_mobile"/>
</dbReference>
<dbReference type="HOGENOM" id="CLU_006767_3_0_1"/>
<name>K3ZD80_SETIT</name>
<evidence type="ECO:0000256" key="1">
    <source>
        <dbReference type="SAM" id="MobiDB-lite"/>
    </source>
</evidence>
<feature type="compositionally biased region" description="Acidic residues" evidence="1">
    <location>
        <begin position="132"/>
        <end position="149"/>
    </location>
</feature>
<dbReference type="Proteomes" id="UP000004995">
    <property type="component" value="Unassembled WGS sequence"/>
</dbReference>
<dbReference type="Pfam" id="PF10536">
    <property type="entry name" value="PMD"/>
    <property type="match status" value="1"/>
</dbReference>
<feature type="domain" description="Aminotransferase-like plant mobile" evidence="2">
    <location>
        <begin position="421"/>
        <end position="557"/>
    </location>
</feature>
<accession>K3ZD80</accession>
<feature type="region of interest" description="Disordered" evidence="1">
    <location>
        <begin position="809"/>
        <end position="863"/>
    </location>
</feature>
<keyword evidence="4" id="KW-1185">Reference proteome</keyword>
<dbReference type="eggNOG" id="ENOG502SKEG">
    <property type="taxonomic scope" value="Eukaryota"/>
</dbReference>
<evidence type="ECO:0000259" key="2">
    <source>
        <dbReference type="Pfam" id="PF10536"/>
    </source>
</evidence>